<comment type="subcellular location">
    <subcellularLocation>
        <location evidence="1">Secreted</location>
    </subcellularLocation>
</comment>
<keyword evidence="5" id="KW-0119">Carbohydrate metabolism</keyword>
<dbReference type="InterPro" id="IPR052025">
    <property type="entry name" value="Xyloglucanase_GH74"/>
</dbReference>
<evidence type="ECO:0000256" key="6">
    <source>
        <dbReference type="ARBA" id="ARBA00023295"/>
    </source>
</evidence>
<sequence length="903" mass="97327">MCKGIAMVHHRQDTSSKRLLPLILLPILLLVPWLSLQQPGHVQAADLTTNYSWKQLRVGGGGFVTGLVIHPTSQNVIYGRTDVGGAYRWDASSQSWSQIILANNIPNPTSGDYGVDSIAVSKQNDQVVYVAVGSTYDSSPYPDNGRILKSTDRGNHWSDSGQRWYINGNGDYRQGGERLAVDPNNDNVVYFGSRTEGLWVSTNAGGSWSQISTSSIPAGSNSSGTPAGVKFVVFDPSGGTTSDGKTERIYVGVAGQGIYRSDNAGGSWYNIYSTTQIPYQGIVAPDGTFYATFMPVSGLGSVQKYNLGTGSWSDITPPNGDTAYTVAIDPFNSQRLFVSPGGMRNDHFWRSTNGGSSWDILQVSISSTSIPWITQTDEANWLSSGTIVFDPFVQNKLWFPQGTGVWNATNLSDTTINWNFNSNGIEEMVANDVIAPPGGKAITVNQDRNGFYHANPDGYPDKTILTSKFSDGTSLDYSANNPSFVVAASSDTRYINPSQSGYSNDGGQTWNQFSGMANYSDLYGGNIAVSATDTRNIVWLPTNNAKPYVTTDTGASWNKLTFFNNVNNLHTMIWWAQKKALDSDKVIGGQFYIYSTENGGEFYRSSNNGQDWVKAPGQAPSSSNNDAHVFGQIRAVPGHAGHIWMSTAQGGLSYTTNAGDSWNKVSAVQDARAIGYGAAINGASYPAIFVYGKINNNWGVYRSVDQGASWDLVSSYPMNLADTVTTINGDMSIPGRVYVGFAGNGFVYGDDTTLSSSTPTSLAPIADRDNWAQSTGSENTLNVSIYQYSYLKFDLSSISSSINSAHLRVYRNNDDQGSITLTAYQVSDNSWVETSNTLPAPGSAISSITSPGIGVVDFDLTSYIQSAKASGTSVTIALNASCQNWQSVYSRENSTNQPALVIS</sequence>
<dbReference type="InterPro" id="IPR055372">
    <property type="entry name" value="CBM96"/>
</dbReference>
<dbReference type="GO" id="GO:0000272">
    <property type="term" value="P:polysaccharide catabolic process"/>
    <property type="evidence" value="ECO:0007669"/>
    <property type="project" value="UniProtKB-KW"/>
</dbReference>
<evidence type="ECO:0000256" key="5">
    <source>
        <dbReference type="ARBA" id="ARBA00023277"/>
    </source>
</evidence>
<protein>
    <recommendedName>
        <fullName evidence="9">Carbohydrate-binding module family 96 domain-containing protein</fullName>
    </recommendedName>
</protein>
<keyword evidence="11" id="KW-1185">Reference proteome</keyword>
<evidence type="ECO:0000259" key="9">
    <source>
        <dbReference type="Pfam" id="PF24517"/>
    </source>
</evidence>
<evidence type="ECO:0000256" key="8">
    <source>
        <dbReference type="ARBA" id="ARBA00037986"/>
    </source>
</evidence>
<feature type="domain" description="Carbohydrate-binding module family 96" evidence="9">
    <location>
        <begin position="763"/>
        <end position="903"/>
    </location>
</feature>
<comment type="similarity">
    <text evidence="8">Belongs to the glycosyl hydrolase 74 family.</text>
</comment>
<keyword evidence="3" id="KW-0732">Signal</keyword>
<gene>
    <name evidence="10" type="ORF">KTT_06320</name>
</gene>
<dbReference type="OrthoDB" id="9801859at2"/>
<dbReference type="CDD" id="cd15482">
    <property type="entry name" value="Sialidase_non-viral"/>
    <property type="match status" value="1"/>
</dbReference>
<proteinExistence type="inferred from homology"/>
<dbReference type="Gene3D" id="2.130.10.10">
    <property type="entry name" value="YVTN repeat-like/Quinoprotein amine dehydrogenase"/>
    <property type="match status" value="2"/>
</dbReference>
<dbReference type="RefSeq" id="WP_126578348.1">
    <property type="nucleotide sequence ID" value="NZ_BIFR01000001.1"/>
</dbReference>
<comment type="caution">
    <text evidence="10">The sequence shown here is derived from an EMBL/GenBank/DDBJ whole genome shotgun (WGS) entry which is preliminary data.</text>
</comment>
<keyword evidence="6" id="KW-0326">Glycosidase</keyword>
<evidence type="ECO:0000256" key="4">
    <source>
        <dbReference type="ARBA" id="ARBA00022801"/>
    </source>
</evidence>
<name>A0A401ZV56_9CHLR</name>
<dbReference type="InterPro" id="IPR015943">
    <property type="entry name" value="WD40/YVTN_repeat-like_dom_sf"/>
</dbReference>
<dbReference type="GO" id="GO:0016798">
    <property type="term" value="F:hydrolase activity, acting on glycosyl bonds"/>
    <property type="evidence" value="ECO:0007669"/>
    <property type="project" value="UniProtKB-KW"/>
</dbReference>
<dbReference type="Pfam" id="PF24517">
    <property type="entry name" value="CBM96"/>
    <property type="match status" value="1"/>
</dbReference>
<keyword evidence="4" id="KW-0378">Hydrolase</keyword>
<evidence type="ECO:0000256" key="2">
    <source>
        <dbReference type="ARBA" id="ARBA00022525"/>
    </source>
</evidence>
<reference evidence="11" key="1">
    <citation type="submission" date="2018-12" db="EMBL/GenBank/DDBJ databases">
        <title>Tengunoibacter tsumagoiensis gen. nov., sp. nov., Dictyobacter kobayashii sp. nov., D. alpinus sp. nov., and D. joshuensis sp. nov. and description of Dictyobacteraceae fam. nov. within the order Ktedonobacterales isolated from Tengu-no-mugimeshi.</title>
        <authorList>
            <person name="Wang C.M."/>
            <person name="Zheng Y."/>
            <person name="Sakai Y."/>
            <person name="Toyoda A."/>
            <person name="Minakuchi Y."/>
            <person name="Abe K."/>
            <person name="Yokota A."/>
            <person name="Yabe S."/>
        </authorList>
    </citation>
    <scope>NUCLEOTIDE SEQUENCE [LARGE SCALE GENOMIC DNA]</scope>
    <source>
        <strain evidence="11">Uno3</strain>
    </source>
</reference>
<dbReference type="Proteomes" id="UP000287352">
    <property type="component" value="Unassembled WGS sequence"/>
</dbReference>
<organism evidence="10 11">
    <name type="scientific">Tengunoibacter tsumagoiensis</name>
    <dbReference type="NCBI Taxonomy" id="2014871"/>
    <lineage>
        <taxon>Bacteria</taxon>
        <taxon>Bacillati</taxon>
        <taxon>Chloroflexota</taxon>
        <taxon>Ktedonobacteria</taxon>
        <taxon>Ktedonobacterales</taxon>
        <taxon>Dictyobacteraceae</taxon>
        <taxon>Tengunoibacter</taxon>
    </lineage>
</organism>
<keyword evidence="7" id="KW-0624">Polysaccharide degradation</keyword>
<dbReference type="SUPFAM" id="SSF110296">
    <property type="entry name" value="Oligoxyloglucan reducing end-specific cellobiohydrolase"/>
    <property type="match status" value="2"/>
</dbReference>
<dbReference type="PANTHER" id="PTHR43739">
    <property type="entry name" value="XYLOGLUCANASE (EUROFUNG)"/>
    <property type="match status" value="1"/>
</dbReference>
<dbReference type="AlphaFoldDB" id="A0A401ZV56"/>
<dbReference type="GO" id="GO:0010411">
    <property type="term" value="P:xyloglucan metabolic process"/>
    <property type="evidence" value="ECO:0007669"/>
    <property type="project" value="TreeGrafter"/>
</dbReference>
<dbReference type="EMBL" id="BIFR01000001">
    <property type="protein sequence ID" value="GCE10773.1"/>
    <property type="molecule type" value="Genomic_DNA"/>
</dbReference>
<keyword evidence="2" id="KW-0964">Secreted</keyword>
<evidence type="ECO:0000313" key="10">
    <source>
        <dbReference type="EMBL" id="GCE10773.1"/>
    </source>
</evidence>
<evidence type="ECO:0000256" key="7">
    <source>
        <dbReference type="ARBA" id="ARBA00023326"/>
    </source>
</evidence>
<evidence type="ECO:0000256" key="3">
    <source>
        <dbReference type="ARBA" id="ARBA00022729"/>
    </source>
</evidence>
<evidence type="ECO:0000256" key="1">
    <source>
        <dbReference type="ARBA" id="ARBA00004613"/>
    </source>
</evidence>
<dbReference type="PANTHER" id="PTHR43739:SF2">
    <property type="entry name" value="OLIGOXYLOGLUCAN-REDUCING END-SPECIFIC XYLOGLUCANASE-RELATED"/>
    <property type="match status" value="1"/>
</dbReference>
<accession>A0A401ZV56</accession>
<dbReference type="GO" id="GO:0005576">
    <property type="term" value="C:extracellular region"/>
    <property type="evidence" value="ECO:0007669"/>
    <property type="project" value="UniProtKB-SubCell"/>
</dbReference>
<evidence type="ECO:0000313" key="11">
    <source>
        <dbReference type="Proteomes" id="UP000287352"/>
    </source>
</evidence>